<dbReference type="Gene3D" id="3.40.50.300">
    <property type="entry name" value="P-loop containing nucleotide triphosphate hydrolases"/>
    <property type="match status" value="1"/>
</dbReference>
<dbReference type="EMBL" id="QGTR01000001">
    <property type="protein sequence ID" value="PWW03324.1"/>
    <property type="molecule type" value="Genomic_DNA"/>
</dbReference>
<evidence type="ECO:0000313" key="2">
    <source>
        <dbReference type="Proteomes" id="UP000246352"/>
    </source>
</evidence>
<dbReference type="GO" id="GO:0016020">
    <property type="term" value="C:membrane"/>
    <property type="evidence" value="ECO:0007669"/>
    <property type="project" value="InterPro"/>
</dbReference>
<organism evidence="1 2">
    <name type="scientific">Hoeflea marina</name>
    <dbReference type="NCBI Taxonomy" id="274592"/>
    <lineage>
        <taxon>Bacteria</taxon>
        <taxon>Pseudomonadati</taxon>
        <taxon>Pseudomonadota</taxon>
        <taxon>Alphaproteobacteria</taxon>
        <taxon>Hyphomicrobiales</taxon>
        <taxon>Rhizobiaceae</taxon>
        <taxon>Hoeflea</taxon>
    </lineage>
</organism>
<dbReference type="GO" id="GO:0008146">
    <property type="term" value="F:sulfotransferase activity"/>
    <property type="evidence" value="ECO:0007669"/>
    <property type="project" value="InterPro"/>
</dbReference>
<evidence type="ECO:0000313" key="1">
    <source>
        <dbReference type="EMBL" id="PWW03324.1"/>
    </source>
</evidence>
<name>A0A317PRT5_9HYPH</name>
<proteinExistence type="predicted"/>
<dbReference type="InterPro" id="IPR027417">
    <property type="entry name" value="P-loop_NTPase"/>
</dbReference>
<keyword evidence="2" id="KW-1185">Reference proteome</keyword>
<sequence>MRPSRREAPWLFHGQRLCSGPDCNKNTGYWLNVASVRSIAAAAAGRRHSRRFVPLLYSLTHKFIFIHVPKTAGLSITRLLRPASLPSRPRSQFRRVLSKLPIPERPEKAYFPMHTTARWSRLKYGAERFDAFYTFALLRNPYDLFVSRYNFILNGQTHHNAARYSAMSFLDFARVEKDKLRFGARDQTSMLDDGSGRIIVRNLFRFENLEASVSRICADIGVSPEAPLPRAHVMPRAHYSSYYSDESRAIVETIYGRDLKAFGYEFDRDVDPDPVVRPVG</sequence>
<reference evidence="1 2" key="1">
    <citation type="submission" date="2018-05" db="EMBL/GenBank/DDBJ databases">
        <title>Genomic Encyclopedia of Type Strains, Phase IV (KMG-IV): sequencing the most valuable type-strain genomes for metagenomic binning, comparative biology and taxonomic classification.</title>
        <authorList>
            <person name="Goeker M."/>
        </authorList>
    </citation>
    <scope>NUCLEOTIDE SEQUENCE [LARGE SCALE GENOMIC DNA]</scope>
    <source>
        <strain evidence="1 2">DSM 16791</strain>
    </source>
</reference>
<gene>
    <name evidence="1" type="ORF">DFR52_1014</name>
</gene>
<dbReference type="Proteomes" id="UP000246352">
    <property type="component" value="Unassembled WGS sequence"/>
</dbReference>
<dbReference type="Pfam" id="PF03567">
    <property type="entry name" value="Sulfotransfer_2"/>
    <property type="match status" value="1"/>
</dbReference>
<protein>
    <submittedName>
        <fullName evidence="1">Sulfotransferase family protein</fullName>
    </submittedName>
</protein>
<dbReference type="InterPro" id="IPR005331">
    <property type="entry name" value="Sulfotransferase"/>
</dbReference>
<dbReference type="AlphaFoldDB" id="A0A317PRT5"/>
<comment type="caution">
    <text evidence="1">The sequence shown here is derived from an EMBL/GenBank/DDBJ whole genome shotgun (WGS) entry which is preliminary data.</text>
</comment>
<dbReference type="SUPFAM" id="SSF52540">
    <property type="entry name" value="P-loop containing nucleoside triphosphate hydrolases"/>
    <property type="match status" value="1"/>
</dbReference>
<accession>A0A317PRT5</accession>
<keyword evidence="1" id="KW-0808">Transferase</keyword>